<dbReference type="InterPro" id="IPR001451">
    <property type="entry name" value="Hexapep"/>
</dbReference>
<dbReference type="RefSeq" id="WP_103078637.1">
    <property type="nucleotide sequence ID" value="NZ_AZRM01000021.1"/>
</dbReference>
<dbReference type="Proteomes" id="UP000236199">
    <property type="component" value="Unassembled WGS sequence"/>
</dbReference>
<proteinExistence type="predicted"/>
<organism evidence="1 2">
    <name type="scientific">Petrotoga miotherma DSM 10691</name>
    <dbReference type="NCBI Taxonomy" id="1434326"/>
    <lineage>
        <taxon>Bacteria</taxon>
        <taxon>Thermotogati</taxon>
        <taxon>Thermotogota</taxon>
        <taxon>Thermotogae</taxon>
        <taxon>Petrotogales</taxon>
        <taxon>Petrotogaceae</taxon>
        <taxon>Petrotoga</taxon>
    </lineage>
</organism>
<dbReference type="PANTHER" id="PTHR13061">
    <property type="entry name" value="DYNACTIN SUBUNIT P25"/>
    <property type="match status" value="1"/>
</dbReference>
<dbReference type="EMBL" id="AZRM01000021">
    <property type="protein sequence ID" value="PNS00681.1"/>
    <property type="molecule type" value="Genomic_DNA"/>
</dbReference>
<evidence type="ECO:0000313" key="2">
    <source>
        <dbReference type="Proteomes" id="UP000236199"/>
    </source>
</evidence>
<evidence type="ECO:0008006" key="3">
    <source>
        <dbReference type="Google" id="ProtNLM"/>
    </source>
</evidence>
<dbReference type="CDD" id="cd04645">
    <property type="entry name" value="LbH_gamma_CA_like"/>
    <property type="match status" value="1"/>
</dbReference>
<protein>
    <recommendedName>
        <fullName evidence="3">Acetyltransferase</fullName>
    </recommendedName>
</protein>
<dbReference type="InterPro" id="IPR011004">
    <property type="entry name" value="Trimer_LpxA-like_sf"/>
</dbReference>
<dbReference type="AlphaFoldDB" id="A0A2K1PCY8"/>
<reference evidence="1 2" key="1">
    <citation type="submission" date="2013-12" db="EMBL/GenBank/DDBJ databases">
        <title>Comparative genomics of Petrotoga isolates.</title>
        <authorList>
            <person name="Nesbo C.L."/>
            <person name="Charchuk R."/>
            <person name="Chow K."/>
        </authorList>
    </citation>
    <scope>NUCLEOTIDE SEQUENCE [LARGE SCALE GENOMIC DNA]</scope>
    <source>
        <strain evidence="1 2">DSM 10691</strain>
    </source>
</reference>
<dbReference type="Pfam" id="PF00132">
    <property type="entry name" value="Hexapep"/>
    <property type="match status" value="2"/>
</dbReference>
<gene>
    <name evidence="1" type="ORF">X928_04330</name>
</gene>
<comment type="caution">
    <text evidence="1">The sequence shown here is derived from an EMBL/GenBank/DDBJ whole genome shotgun (WGS) entry which is preliminary data.</text>
</comment>
<dbReference type="InterPro" id="IPR047324">
    <property type="entry name" value="LbH_gamma_CA-like"/>
</dbReference>
<keyword evidence="2" id="KW-1185">Reference proteome</keyword>
<dbReference type="SUPFAM" id="SSF51161">
    <property type="entry name" value="Trimeric LpxA-like enzymes"/>
    <property type="match status" value="1"/>
</dbReference>
<dbReference type="OrthoDB" id="9803036at2"/>
<accession>A0A2K1PCY8</accession>
<dbReference type="PANTHER" id="PTHR13061:SF29">
    <property type="entry name" value="GAMMA CARBONIC ANHYDRASE-LIKE 1, MITOCHONDRIAL-RELATED"/>
    <property type="match status" value="1"/>
</dbReference>
<dbReference type="InterPro" id="IPR050484">
    <property type="entry name" value="Transf_Hexapept/Carb_Anhydrase"/>
</dbReference>
<name>A0A2K1PCY8_9BACT</name>
<evidence type="ECO:0000313" key="1">
    <source>
        <dbReference type="EMBL" id="PNS00681.1"/>
    </source>
</evidence>
<dbReference type="Gene3D" id="2.160.10.10">
    <property type="entry name" value="Hexapeptide repeat proteins"/>
    <property type="match status" value="1"/>
</dbReference>
<sequence>MLHEYKGKYPVVEEDVFLAPGCQIIGDVKIAKGASIWYNATLRADIGSITIGEFTNVQDNSVVHIDTEYPTIIGSYVTIGHNAIIHGCQISNNCLIGMGATILNGAKIGEGCLIGAGALVTENKIIPPKSLALGVPAKVIRKLTDEEFEQIKEHAKEYYNLAKSYRDNSNAL</sequence>